<accession>A0A0M0LB09</accession>
<evidence type="ECO:0000313" key="3">
    <source>
        <dbReference type="Proteomes" id="UP000036867"/>
    </source>
</evidence>
<dbReference type="EMBL" id="LILB01000007">
    <property type="protein sequence ID" value="KOO48290.1"/>
    <property type="molecule type" value="Genomic_DNA"/>
</dbReference>
<gene>
    <name evidence="2" type="ORF">AMD00_17950</name>
</gene>
<comment type="caution">
    <text evidence="2">The sequence shown here is derived from an EMBL/GenBank/DDBJ whole genome shotgun (WGS) entry which is preliminary data.</text>
</comment>
<dbReference type="AlphaFoldDB" id="A0A0M0LB09"/>
<evidence type="ECO:0008006" key="4">
    <source>
        <dbReference type="Google" id="ProtNLM"/>
    </source>
</evidence>
<dbReference type="Pfam" id="PF11667">
    <property type="entry name" value="DUF3267"/>
    <property type="match status" value="1"/>
</dbReference>
<reference evidence="3" key="1">
    <citation type="submission" date="2015-08" db="EMBL/GenBank/DDBJ databases">
        <title>Fjat-10028 dsm 16317.</title>
        <authorList>
            <person name="Liu B."/>
            <person name="Wang J."/>
            <person name="Zhu Y."/>
            <person name="Liu G."/>
            <person name="Chen Q."/>
            <person name="Chen Z."/>
            <person name="Lan J."/>
            <person name="Che J."/>
            <person name="Ge C."/>
            <person name="Shi H."/>
            <person name="Pan Z."/>
            <person name="Liu X."/>
        </authorList>
    </citation>
    <scope>NUCLEOTIDE SEQUENCE [LARGE SCALE GENOMIC DNA]</scope>
    <source>
        <strain evidence="3">DSM 16317</strain>
    </source>
</reference>
<name>A0A0M0LB09_9BACL</name>
<dbReference type="GeneID" id="301137980"/>
<keyword evidence="1" id="KW-1133">Transmembrane helix</keyword>
<evidence type="ECO:0000256" key="1">
    <source>
        <dbReference type="SAM" id="Phobius"/>
    </source>
</evidence>
<feature type="transmembrane region" description="Helical" evidence="1">
    <location>
        <begin position="137"/>
        <end position="157"/>
    </location>
</feature>
<feature type="transmembrane region" description="Helical" evidence="1">
    <location>
        <begin position="21"/>
        <end position="39"/>
    </location>
</feature>
<organism evidence="2 3">
    <name type="scientific">Viridibacillus arvi</name>
    <dbReference type="NCBI Taxonomy" id="263475"/>
    <lineage>
        <taxon>Bacteria</taxon>
        <taxon>Bacillati</taxon>
        <taxon>Bacillota</taxon>
        <taxon>Bacilli</taxon>
        <taxon>Bacillales</taxon>
        <taxon>Caryophanaceae</taxon>
        <taxon>Viridibacillus</taxon>
    </lineage>
</organism>
<dbReference type="STRING" id="263475.AMD00_17950"/>
<dbReference type="Proteomes" id="UP000036867">
    <property type="component" value="Unassembled WGS sequence"/>
</dbReference>
<evidence type="ECO:0000313" key="2">
    <source>
        <dbReference type="EMBL" id="KOO48290.1"/>
    </source>
</evidence>
<keyword evidence="1" id="KW-0472">Membrane</keyword>
<sequence length="183" mass="21118">MIEHEEPSIIELDLKKIAWQNIIMTVSLMIGLIFLNGWIHKVFELNFSLLSILLFIAYYIILIVLHEIFHLIGFMIFGKVPFRSLDYGVNLKMGVAYATTKEPICNKAMKKALLLPFWTTGVIPAAFGLYFNSTMLVVLGAWLIAGAVGDFAMYFALRKYPNTYWVKDDPDFPRLYLYKNKTY</sequence>
<feature type="transmembrane region" description="Helical" evidence="1">
    <location>
        <begin position="112"/>
        <end position="131"/>
    </location>
</feature>
<keyword evidence="1" id="KW-0812">Transmembrane</keyword>
<proteinExistence type="predicted"/>
<feature type="transmembrane region" description="Helical" evidence="1">
    <location>
        <begin position="45"/>
        <end position="65"/>
    </location>
</feature>
<dbReference type="PATRIC" id="fig|263475.3.peg.2425"/>
<keyword evidence="3" id="KW-1185">Reference proteome</keyword>
<protein>
    <recommendedName>
        <fullName evidence="4">Diaminopimelate epimerase</fullName>
    </recommendedName>
</protein>
<dbReference type="RefSeq" id="WP_053418426.1">
    <property type="nucleotide sequence ID" value="NZ_LILB01000007.1"/>
</dbReference>
<dbReference type="InterPro" id="IPR021683">
    <property type="entry name" value="DUF3267"/>
</dbReference>